<evidence type="ECO:0000256" key="1">
    <source>
        <dbReference type="SAM" id="Phobius"/>
    </source>
</evidence>
<keyword evidence="1" id="KW-1133">Transmembrane helix</keyword>
<keyword evidence="4" id="KW-1185">Reference proteome</keyword>
<reference evidence="3" key="1">
    <citation type="submission" date="2019-10" db="EMBL/GenBank/DDBJ databases">
        <authorList>
            <consortium name="DOE Joint Genome Institute"/>
            <person name="Kuo A."/>
            <person name="Miyauchi S."/>
            <person name="Kiss E."/>
            <person name="Drula E."/>
            <person name="Kohler A."/>
            <person name="Sanchez-Garcia M."/>
            <person name="Andreopoulos B."/>
            <person name="Barry K.W."/>
            <person name="Bonito G."/>
            <person name="Buee M."/>
            <person name="Carver A."/>
            <person name="Chen C."/>
            <person name="Cichocki N."/>
            <person name="Clum A."/>
            <person name="Culley D."/>
            <person name="Crous P.W."/>
            <person name="Fauchery L."/>
            <person name="Girlanda M."/>
            <person name="Hayes R."/>
            <person name="Keri Z."/>
            <person name="LaButti K."/>
            <person name="Lipzen A."/>
            <person name="Lombard V."/>
            <person name="Magnuson J."/>
            <person name="Maillard F."/>
            <person name="Morin E."/>
            <person name="Murat C."/>
            <person name="Nolan M."/>
            <person name="Ohm R."/>
            <person name="Pangilinan J."/>
            <person name="Pereira M."/>
            <person name="Perotto S."/>
            <person name="Peter M."/>
            <person name="Riley R."/>
            <person name="Sitrit Y."/>
            <person name="Stielow B."/>
            <person name="Szollosi G."/>
            <person name="Zifcakova L."/>
            <person name="Stursova M."/>
            <person name="Spatafora J.W."/>
            <person name="Tedersoo L."/>
            <person name="Vaario L.-M."/>
            <person name="Yamada A."/>
            <person name="Yan M."/>
            <person name="Wang P."/>
            <person name="Xu J."/>
            <person name="Bruns T."/>
            <person name="Baldrian P."/>
            <person name="Vilgalys R."/>
            <person name="Henrissat B."/>
            <person name="Grigoriev I.V."/>
            <person name="Hibbett D."/>
            <person name="Nagy L.G."/>
            <person name="Martin F.M."/>
        </authorList>
    </citation>
    <scope>NUCLEOTIDE SEQUENCE</scope>
    <source>
        <strain evidence="3">BED1</strain>
    </source>
</reference>
<evidence type="ECO:0000259" key="2">
    <source>
        <dbReference type="Pfam" id="PF20151"/>
    </source>
</evidence>
<feature type="transmembrane region" description="Helical" evidence="1">
    <location>
        <begin position="223"/>
        <end position="242"/>
    </location>
</feature>
<gene>
    <name evidence="3" type="ORF">L210DRAFT_2052888</name>
</gene>
<dbReference type="InterPro" id="IPR045340">
    <property type="entry name" value="DUF6533"/>
</dbReference>
<feature type="transmembrane region" description="Helical" evidence="1">
    <location>
        <begin position="156"/>
        <end position="173"/>
    </location>
</feature>
<reference evidence="3" key="2">
    <citation type="journal article" date="2020" name="Nat. Commun.">
        <title>Large-scale genome sequencing of mycorrhizal fungi provides insights into the early evolution of symbiotic traits.</title>
        <authorList>
            <person name="Miyauchi S."/>
            <person name="Kiss E."/>
            <person name="Kuo A."/>
            <person name="Drula E."/>
            <person name="Kohler A."/>
            <person name="Sanchez-Garcia M."/>
            <person name="Morin E."/>
            <person name="Andreopoulos B."/>
            <person name="Barry K.W."/>
            <person name="Bonito G."/>
            <person name="Buee M."/>
            <person name="Carver A."/>
            <person name="Chen C."/>
            <person name="Cichocki N."/>
            <person name="Clum A."/>
            <person name="Culley D."/>
            <person name="Crous P.W."/>
            <person name="Fauchery L."/>
            <person name="Girlanda M."/>
            <person name="Hayes R.D."/>
            <person name="Keri Z."/>
            <person name="LaButti K."/>
            <person name="Lipzen A."/>
            <person name="Lombard V."/>
            <person name="Magnuson J."/>
            <person name="Maillard F."/>
            <person name="Murat C."/>
            <person name="Nolan M."/>
            <person name="Ohm R.A."/>
            <person name="Pangilinan J."/>
            <person name="Pereira M.F."/>
            <person name="Perotto S."/>
            <person name="Peter M."/>
            <person name="Pfister S."/>
            <person name="Riley R."/>
            <person name="Sitrit Y."/>
            <person name="Stielow J.B."/>
            <person name="Szollosi G."/>
            <person name="Zifcakova L."/>
            <person name="Stursova M."/>
            <person name="Spatafora J.W."/>
            <person name="Tedersoo L."/>
            <person name="Vaario L.M."/>
            <person name="Yamada A."/>
            <person name="Yan M."/>
            <person name="Wang P."/>
            <person name="Xu J."/>
            <person name="Bruns T."/>
            <person name="Baldrian P."/>
            <person name="Vilgalys R."/>
            <person name="Dunand C."/>
            <person name="Henrissat B."/>
            <person name="Grigoriev I.V."/>
            <person name="Hibbett D."/>
            <person name="Nagy L.G."/>
            <person name="Martin F.M."/>
        </authorList>
    </citation>
    <scope>NUCLEOTIDE SEQUENCE</scope>
    <source>
        <strain evidence="3">BED1</strain>
    </source>
</reference>
<feature type="transmembrane region" description="Helical" evidence="1">
    <location>
        <begin position="99"/>
        <end position="120"/>
    </location>
</feature>
<dbReference type="Pfam" id="PF20151">
    <property type="entry name" value="DUF6533"/>
    <property type="match status" value="1"/>
</dbReference>
<evidence type="ECO:0000313" key="3">
    <source>
        <dbReference type="EMBL" id="KAF8452705.1"/>
    </source>
</evidence>
<proteinExistence type="predicted"/>
<dbReference type="EMBL" id="WHUW01000001">
    <property type="protein sequence ID" value="KAF8452705.1"/>
    <property type="molecule type" value="Genomic_DNA"/>
</dbReference>
<keyword evidence="1" id="KW-0812">Transmembrane</keyword>
<feature type="domain" description="DUF6533" evidence="2">
    <location>
        <begin position="19"/>
        <end position="63"/>
    </location>
</feature>
<dbReference type="Proteomes" id="UP001194468">
    <property type="component" value="Unassembled WGS sequence"/>
</dbReference>
<keyword evidence="1" id="KW-0472">Membrane</keyword>
<feature type="transmembrane region" description="Helical" evidence="1">
    <location>
        <begin position="48"/>
        <end position="68"/>
    </location>
</feature>
<sequence>MSDTSDLQHIVSMTMESNYVTLGIITAVVYDYILTFPDEVEYIWNKPWTRVSTLYILVRYCGVCSMMINLTEWLMFLFTAAADLTMILRVWAIYMQSRIILGILLTLYVLEIVSSMIAYINVSIKFTAVPVQVLDFSFCLNNYVSSPVLADVLDGVRFPLAATMCLLVAAQFIRQSLQMYAETKQWQPGRYMNLFVREGLLYFLAVFLFALCDLLLFGTNIPIIGWQGLLLMIVQYVPVITLSPRCILSVRALYERDGRGQRGHNLDNGFGFTTMHECSVDEMMFAPGDVERPEEDGLEQHDEIQMGELGVWNAGSGV</sequence>
<evidence type="ECO:0000313" key="4">
    <source>
        <dbReference type="Proteomes" id="UP001194468"/>
    </source>
</evidence>
<accession>A0AAD4C981</accession>
<feature type="transmembrane region" description="Helical" evidence="1">
    <location>
        <begin position="194"/>
        <end position="217"/>
    </location>
</feature>
<comment type="caution">
    <text evidence="3">The sequence shown here is derived from an EMBL/GenBank/DDBJ whole genome shotgun (WGS) entry which is preliminary data.</text>
</comment>
<organism evidence="3 4">
    <name type="scientific">Boletus edulis BED1</name>
    <dbReference type="NCBI Taxonomy" id="1328754"/>
    <lineage>
        <taxon>Eukaryota</taxon>
        <taxon>Fungi</taxon>
        <taxon>Dikarya</taxon>
        <taxon>Basidiomycota</taxon>
        <taxon>Agaricomycotina</taxon>
        <taxon>Agaricomycetes</taxon>
        <taxon>Agaricomycetidae</taxon>
        <taxon>Boletales</taxon>
        <taxon>Boletineae</taxon>
        <taxon>Boletaceae</taxon>
        <taxon>Boletoideae</taxon>
        <taxon>Boletus</taxon>
    </lineage>
</organism>
<dbReference type="AlphaFoldDB" id="A0AAD4C981"/>
<name>A0AAD4C981_BOLED</name>
<protein>
    <recommendedName>
        <fullName evidence="2">DUF6533 domain-containing protein</fullName>
    </recommendedName>
</protein>
<feature type="transmembrane region" description="Helical" evidence="1">
    <location>
        <begin position="19"/>
        <end position="36"/>
    </location>
</feature>